<keyword evidence="7" id="KW-1185">Reference proteome</keyword>
<dbReference type="EMBL" id="FWXJ01000001">
    <property type="protein sequence ID" value="SMC30404.1"/>
    <property type="molecule type" value="Genomic_DNA"/>
</dbReference>
<dbReference type="SUPFAM" id="SSF52540">
    <property type="entry name" value="P-loop containing nucleoside triphosphate hydrolases"/>
    <property type="match status" value="1"/>
</dbReference>
<dbReference type="Pfam" id="PF03976">
    <property type="entry name" value="PPK2"/>
    <property type="match status" value="1"/>
</dbReference>
<feature type="domain" description="Polyphosphate kinase-2-related" evidence="5">
    <location>
        <begin position="24"/>
        <end position="245"/>
    </location>
</feature>
<dbReference type="PANTHER" id="PTHR34383">
    <property type="entry name" value="POLYPHOSPHATE:AMP PHOSPHOTRANSFERASE-RELATED"/>
    <property type="match status" value="1"/>
</dbReference>
<reference evidence="6 7" key="1">
    <citation type="submission" date="2017-04" db="EMBL/GenBank/DDBJ databases">
        <authorList>
            <person name="Afonso C.L."/>
            <person name="Miller P.J."/>
            <person name="Scott M.A."/>
            <person name="Spackman E."/>
            <person name="Goraichik I."/>
            <person name="Dimitrov K.M."/>
            <person name="Suarez D.L."/>
            <person name="Swayne D.E."/>
        </authorList>
    </citation>
    <scope>NUCLEOTIDE SEQUENCE [LARGE SCALE GENOMIC DNA]</scope>
    <source>
        <strain evidence="6 7">VK13</strain>
    </source>
</reference>
<dbReference type="Gene3D" id="3.40.50.300">
    <property type="entry name" value="P-loop containing nucleotide triphosphate hydrolases"/>
    <property type="match status" value="1"/>
</dbReference>
<dbReference type="Proteomes" id="UP000192708">
    <property type="component" value="Unassembled WGS sequence"/>
</dbReference>
<dbReference type="PANTHER" id="PTHR34383:SF1">
    <property type="entry name" value="ADP-POLYPHOSPHATE PHOSPHOTRANSFERASE"/>
    <property type="match status" value="1"/>
</dbReference>
<keyword evidence="2 4" id="KW-0808">Transferase</keyword>
<evidence type="ECO:0000313" key="6">
    <source>
        <dbReference type="EMBL" id="SMC30404.1"/>
    </source>
</evidence>
<dbReference type="EC" id="2.7.4.-" evidence="4"/>
<dbReference type="GO" id="GO:0006793">
    <property type="term" value="P:phosphorus metabolic process"/>
    <property type="evidence" value="ECO:0007669"/>
    <property type="project" value="InterPro"/>
</dbReference>
<sequence length="276" mass="32141">MAKPDIPEVANFSPNQNGVNILSNGHFENEMKSLQAELVKLQRWVIAEGLKVCILFEGRDASGKGGVIKAITDRVSHRTFRVYALPAPNDREKGQIYMQRYVSLMPTAGEVVLFDRSWYNRAGVEKVLGFCKPHETEEFLIQTPVLEKYLVESGIVLIKYYLEVGPEEQKKRLEDRYRDASKNWKLSAIDGMSISHWYDYSRARDEMLKRTHTEWAPWHVVDFNDKKRGQLNLITHLLSQFQYRDFPFEFTKLPKRQAAGDYVELDLTPYKITQVY</sequence>
<dbReference type="PIRSF" id="PIRSF028756">
    <property type="entry name" value="PPK2_prd"/>
    <property type="match status" value="1"/>
</dbReference>
<dbReference type="AlphaFoldDB" id="A0A1W1Y2Q3"/>
<evidence type="ECO:0000313" key="7">
    <source>
        <dbReference type="Proteomes" id="UP000192708"/>
    </source>
</evidence>
<dbReference type="InterPro" id="IPR016898">
    <property type="entry name" value="Polyphosphate_phosphotransfera"/>
</dbReference>
<dbReference type="InterPro" id="IPR027417">
    <property type="entry name" value="P-loop_NTPase"/>
</dbReference>
<evidence type="ECO:0000256" key="1">
    <source>
        <dbReference type="ARBA" id="ARBA00009924"/>
    </source>
</evidence>
<accession>A0A1W1Y2Q3</accession>
<comment type="function">
    <text evidence="4">Uses inorganic polyphosphate (polyP) as a donor to convert GDP to GTP or ADP to ATP.</text>
</comment>
<dbReference type="InterPro" id="IPR022486">
    <property type="entry name" value="PPK2_PA0141"/>
</dbReference>
<dbReference type="STRING" id="1938817.SAMN06296008_101177"/>
<evidence type="ECO:0000256" key="2">
    <source>
        <dbReference type="ARBA" id="ARBA00022679"/>
    </source>
</evidence>
<name>A0A1W1Y2Q3_9BURK</name>
<comment type="subunit">
    <text evidence="4">Homotetramer.</text>
</comment>
<dbReference type="RefSeq" id="WP_084281972.1">
    <property type="nucleotide sequence ID" value="NZ_FWXJ01000001.1"/>
</dbReference>
<evidence type="ECO:0000256" key="3">
    <source>
        <dbReference type="ARBA" id="ARBA00022777"/>
    </source>
</evidence>
<dbReference type="GO" id="GO:0008976">
    <property type="term" value="F:polyphosphate kinase activity"/>
    <property type="evidence" value="ECO:0007669"/>
    <property type="project" value="UniProtKB-UniRule"/>
</dbReference>
<keyword evidence="3 4" id="KW-0418">Kinase</keyword>
<evidence type="ECO:0000256" key="4">
    <source>
        <dbReference type="RuleBase" id="RU369062"/>
    </source>
</evidence>
<dbReference type="NCBIfam" id="TIGR03707">
    <property type="entry name" value="PPK2_P_aer"/>
    <property type="match status" value="1"/>
</dbReference>
<proteinExistence type="inferred from homology"/>
<organism evidence="6 7">
    <name type="scientific">Polynucleobacter kasalickyi</name>
    <dbReference type="NCBI Taxonomy" id="1938817"/>
    <lineage>
        <taxon>Bacteria</taxon>
        <taxon>Pseudomonadati</taxon>
        <taxon>Pseudomonadota</taxon>
        <taxon>Betaproteobacteria</taxon>
        <taxon>Burkholderiales</taxon>
        <taxon>Burkholderiaceae</taxon>
        <taxon>Polynucleobacter</taxon>
    </lineage>
</organism>
<comment type="similarity">
    <text evidence="1 4">Belongs to the polyphosphate kinase 2 (PPK2) family. Class I subfamily.</text>
</comment>
<gene>
    <name evidence="6" type="ORF">SAMN06296008_101177</name>
</gene>
<evidence type="ECO:0000259" key="5">
    <source>
        <dbReference type="Pfam" id="PF03976"/>
    </source>
</evidence>
<dbReference type="OrthoDB" id="9775224at2"/>
<dbReference type="InterPro" id="IPR022488">
    <property type="entry name" value="PPK2-related"/>
</dbReference>
<protein>
    <recommendedName>
        <fullName evidence="4">ADP/GDP-polyphosphate phosphotransferase</fullName>
        <ecNumber evidence="4">2.7.4.-</ecNumber>
    </recommendedName>
    <alternativeName>
        <fullName evidence="4">Polyphosphate kinase PPK2</fullName>
    </alternativeName>
</protein>